<dbReference type="PANTHER" id="PTHR30592:SF1">
    <property type="entry name" value="SULFUR CARRIER PROTEIN FDHD"/>
    <property type="match status" value="1"/>
</dbReference>
<keyword evidence="4" id="KW-1185">Reference proteome</keyword>
<dbReference type="PANTHER" id="PTHR30592">
    <property type="entry name" value="FORMATE DEHYDROGENASE"/>
    <property type="match status" value="1"/>
</dbReference>
<dbReference type="PIRSF" id="PIRSF015626">
    <property type="entry name" value="FdhD"/>
    <property type="match status" value="1"/>
</dbReference>
<keyword evidence="1" id="KW-0963">Cytoplasm</keyword>
<dbReference type="Proteomes" id="UP001203423">
    <property type="component" value="Unassembled WGS sequence"/>
</dbReference>
<name>A0ABT0L654_9GAMM</name>
<dbReference type="RefSeq" id="WP_248938444.1">
    <property type="nucleotide sequence ID" value="NZ_JAKIKS010000002.1"/>
</dbReference>
<comment type="caution">
    <text evidence="3">The sequence shown here is derived from an EMBL/GenBank/DDBJ whole genome shotgun (WGS) entry which is preliminary data.</text>
</comment>
<gene>
    <name evidence="3" type="primary">fdhD</name>
    <name evidence="3" type="ORF">L2764_01370</name>
</gene>
<dbReference type="InterPro" id="IPR016193">
    <property type="entry name" value="Cytidine_deaminase-like"/>
</dbReference>
<dbReference type="SUPFAM" id="SSF53927">
    <property type="entry name" value="Cytidine deaminase-like"/>
    <property type="match status" value="1"/>
</dbReference>
<dbReference type="Gene3D" id="3.40.140.10">
    <property type="entry name" value="Cytidine Deaminase, domain 2"/>
    <property type="match status" value="1"/>
</dbReference>
<sequence>MTADFSNKVSSNIDLEQTSTSLFSFEHLDCTTSVETATTEKQRVPLVAELPLSISYNGINHVVMMVSPYDLDDFILGFSLSEALISQPIQLKDIEYQHTDLGIEASVTISECEFNAMKNKRRQLSGRTGCGICGREALESLWLNNPPLSALPLPPALSFQNLNHKITPWQQHGQITGALHAALFVTNEGDIRVCREDVGRHNALDKLLGFICKEKYDITSGFVVITSRCSYELIQKLAQHGMATLASLSAPSSLAVTWARKYNINLIHVLHREAPRVYNRSS</sequence>
<dbReference type="NCBIfam" id="TIGR00129">
    <property type="entry name" value="fdhD_narQ"/>
    <property type="match status" value="1"/>
</dbReference>
<evidence type="ECO:0000313" key="4">
    <source>
        <dbReference type="Proteomes" id="UP001203423"/>
    </source>
</evidence>
<dbReference type="Pfam" id="PF02634">
    <property type="entry name" value="FdhD-NarQ"/>
    <property type="match status" value="1"/>
</dbReference>
<accession>A0ABT0L654</accession>
<keyword evidence="2" id="KW-0501">Molybdenum cofactor biosynthesis</keyword>
<dbReference type="InterPro" id="IPR003786">
    <property type="entry name" value="FdhD"/>
</dbReference>
<evidence type="ECO:0000256" key="2">
    <source>
        <dbReference type="ARBA" id="ARBA00023150"/>
    </source>
</evidence>
<dbReference type="EMBL" id="JAKIKS010000002">
    <property type="protein sequence ID" value="MCL1123163.1"/>
    <property type="molecule type" value="Genomic_DNA"/>
</dbReference>
<protein>
    <submittedName>
        <fullName evidence="3">Formate dehydrogenase accessory sulfurtransferase FdhD</fullName>
    </submittedName>
</protein>
<proteinExistence type="predicted"/>
<reference evidence="3 4" key="1">
    <citation type="submission" date="2022-01" db="EMBL/GenBank/DDBJ databases">
        <title>Whole genome-based taxonomy of the Shewanellaceae.</title>
        <authorList>
            <person name="Martin-Rodriguez A.J."/>
        </authorList>
    </citation>
    <scope>NUCLEOTIDE SEQUENCE [LARGE SCALE GENOMIC DNA]</scope>
    <source>
        <strain evidence="3 4">DSM 17177</strain>
    </source>
</reference>
<dbReference type="Gene3D" id="3.10.20.10">
    <property type="match status" value="1"/>
</dbReference>
<evidence type="ECO:0000256" key="1">
    <source>
        <dbReference type="ARBA" id="ARBA00022490"/>
    </source>
</evidence>
<organism evidence="3 4">
    <name type="scientific">Shewanella surugensis</name>
    <dbReference type="NCBI Taxonomy" id="212020"/>
    <lineage>
        <taxon>Bacteria</taxon>
        <taxon>Pseudomonadati</taxon>
        <taxon>Pseudomonadota</taxon>
        <taxon>Gammaproteobacteria</taxon>
        <taxon>Alteromonadales</taxon>
        <taxon>Shewanellaceae</taxon>
        <taxon>Shewanella</taxon>
    </lineage>
</organism>
<evidence type="ECO:0000313" key="3">
    <source>
        <dbReference type="EMBL" id="MCL1123163.1"/>
    </source>
</evidence>